<comment type="caution">
    <text evidence="9">The sequence shown here is derived from an EMBL/GenBank/DDBJ whole genome shotgun (WGS) entry which is preliminary data.</text>
</comment>
<dbReference type="PROSITE" id="PS51096">
    <property type="entry name" value="PTS_EIIA_TYPE_4"/>
    <property type="match status" value="1"/>
</dbReference>
<accession>A0ABQ5NA22</accession>
<evidence type="ECO:0000259" key="8">
    <source>
        <dbReference type="PROSITE" id="PS51372"/>
    </source>
</evidence>
<proteinExistence type="predicted"/>
<evidence type="ECO:0000256" key="2">
    <source>
        <dbReference type="ARBA" id="ARBA00022741"/>
    </source>
</evidence>
<dbReference type="InterPro" id="IPR025662">
    <property type="entry name" value="Sigma_54_int_dom_ATP-bd_1"/>
</dbReference>
<evidence type="ECO:0000256" key="3">
    <source>
        <dbReference type="ARBA" id="ARBA00022777"/>
    </source>
</evidence>
<keyword evidence="5" id="KW-0238">DNA-binding</keyword>
<dbReference type="Gene3D" id="1.10.1790.10">
    <property type="entry name" value="PRD domain"/>
    <property type="match status" value="2"/>
</dbReference>
<evidence type="ECO:0000313" key="9">
    <source>
        <dbReference type="EMBL" id="GLC32027.1"/>
    </source>
</evidence>
<dbReference type="InterPro" id="IPR036634">
    <property type="entry name" value="PRD_sf"/>
</dbReference>
<dbReference type="InterPro" id="IPR002078">
    <property type="entry name" value="Sigma_54_int"/>
</dbReference>
<evidence type="ECO:0000256" key="4">
    <source>
        <dbReference type="ARBA" id="ARBA00022840"/>
    </source>
</evidence>
<keyword evidence="1" id="KW-0808">Transferase</keyword>
<dbReference type="InterPro" id="IPR025943">
    <property type="entry name" value="Sigma_54_int_dom_ATP-bd_2"/>
</dbReference>
<dbReference type="InterPro" id="IPR027417">
    <property type="entry name" value="P-loop_NTPase"/>
</dbReference>
<sequence length="893" mass="102237">MKRIDLVYETLKKLYTGKGLSAVEIAHTLKLSRANVSNDLNKLCTEGKVSKSSGRPVLFNPIDNIEYNEGESKIDRFTRENQSLYTAVEQAKAAILYPPKGMHVLILGETGVGKSMFAGLIHQYAIEMKRMEEKAPFVTFNCADYANNPQLLISQLFGTKKGAYTGADSDKIGLIEKADGGILFLDEVHRLPPEGQEMFFTFMDKGTFRKLGETETERRADVLIVSATTESPESTLLKTFTRRIPMVIKIPSLSERTMEERFYLISNFYREESFRLDREIMVSINSMRAFLSYYCPNNIGQLKTDIQLACAKAYVDFVSKKKQYIKINSTDLPTYVREGLYIQTEHRQIFNKLIGINKRYCVFNKLENNSLLEKQNYEDSIYDMIDHRIDELRDKGIQGETLQKEMEKDIEDYFTRYIYCQNRNVDITNLESIIPEEIVKTVQDIISFSEEKLNRTLSQRAYYGIAVHISNSLERIKRNKLIVNPKLNSIRTEFGSEFNVALDCLKIIERSLDVTMPIDEAGFLAMFFVYDEKDIEMNNSYVKVIVVAHGSSTAASMAEVANKLLGINNVIGINAPLEEKPKIVLSRLKNYIIEHGIKSDVLLLVDMGSLTTFGEEVEKDICINVKTIPLVSTLHVVEAARKAAMGYSLEEVYRETVNVNNFLEYDTVHDRTKIDRREKLVIITMCTTGEGSAIAIKNLLEQHLEYDKSILEIIPVNLVENENIYSRIKSIRADRNIICIVSAFNLETKLPQFRLDEVLSLRAIKTIQGLIDIEMTYIKMGETLEHQLKNVEGREAFIVIKKCIGSIEKEMNIKTDTDILIGVTLHIGCMIDRIKSGGTIIKFEDKGQFIETNKELYNSVKKSCKLLEEKFNIHIFDDELCHIMRFFNYNNYS</sequence>
<dbReference type="Pfam" id="PF03610">
    <property type="entry name" value="EIIA-man"/>
    <property type="match status" value="1"/>
</dbReference>
<dbReference type="SUPFAM" id="SSF52540">
    <property type="entry name" value="P-loop containing nucleoside triphosphate hydrolases"/>
    <property type="match status" value="1"/>
</dbReference>
<keyword evidence="3" id="KW-0418">Kinase</keyword>
<feature type="domain" description="PRD" evidence="8">
    <location>
        <begin position="791"/>
        <end position="893"/>
    </location>
</feature>
<evidence type="ECO:0000259" key="7">
    <source>
        <dbReference type="PROSITE" id="PS51096"/>
    </source>
</evidence>
<dbReference type="Pfam" id="PF00158">
    <property type="entry name" value="Sigma54_activat"/>
    <property type="match status" value="1"/>
</dbReference>
<gene>
    <name evidence="9" type="primary">levR_2</name>
    <name evidence="9" type="ORF">bsdE14_34370</name>
</gene>
<feature type="domain" description="PRD" evidence="8">
    <location>
        <begin position="433"/>
        <end position="538"/>
    </location>
</feature>
<dbReference type="SUPFAM" id="SSF63520">
    <property type="entry name" value="PTS-regulatory domain, PRD"/>
    <property type="match status" value="2"/>
</dbReference>
<dbReference type="Pfam" id="PF00874">
    <property type="entry name" value="PRD"/>
    <property type="match status" value="2"/>
</dbReference>
<feature type="domain" description="Sigma-54 factor interaction" evidence="6">
    <location>
        <begin position="77"/>
        <end position="311"/>
    </location>
</feature>
<dbReference type="PANTHER" id="PTHR32071:SF38">
    <property type="entry name" value="PSP OPERON TRANSCRIPTIONAL ACTIVATOR"/>
    <property type="match status" value="1"/>
</dbReference>
<dbReference type="InterPro" id="IPR003593">
    <property type="entry name" value="AAA+_ATPase"/>
</dbReference>
<dbReference type="InterPro" id="IPR036662">
    <property type="entry name" value="PTS_EIIA_man-typ_sf"/>
</dbReference>
<reference evidence="9 10" key="1">
    <citation type="journal article" date="2024" name="Int. J. Syst. Evol. Microbiol.">
        <title>Clostridium omnivorum sp. nov., isolated from anoxic soil under the treatment of reductive soil disinfestation.</title>
        <authorList>
            <person name="Ueki A."/>
            <person name="Tonouchi A."/>
            <person name="Kaku N."/>
            <person name="Honma S."/>
            <person name="Ueki K."/>
        </authorList>
    </citation>
    <scope>NUCLEOTIDE SEQUENCE [LARGE SCALE GENOMIC DNA]</scope>
    <source>
        <strain evidence="9 10">E14</strain>
    </source>
</reference>
<dbReference type="PROSITE" id="PS00676">
    <property type="entry name" value="SIGMA54_INTERACT_2"/>
    <property type="match status" value="1"/>
</dbReference>
<dbReference type="InterPro" id="IPR011608">
    <property type="entry name" value="PRD"/>
</dbReference>
<evidence type="ECO:0000256" key="5">
    <source>
        <dbReference type="ARBA" id="ARBA00023125"/>
    </source>
</evidence>
<dbReference type="InterPro" id="IPR036390">
    <property type="entry name" value="WH_DNA-bd_sf"/>
</dbReference>
<protein>
    <submittedName>
        <fullName evidence="9">Transcriptional regulator</fullName>
    </submittedName>
</protein>
<dbReference type="CDD" id="cd00009">
    <property type="entry name" value="AAA"/>
    <property type="match status" value="1"/>
</dbReference>
<dbReference type="SUPFAM" id="SSF46785">
    <property type="entry name" value="Winged helix' DNA-binding domain"/>
    <property type="match status" value="1"/>
</dbReference>
<dbReference type="Proteomes" id="UP001208567">
    <property type="component" value="Unassembled WGS sequence"/>
</dbReference>
<dbReference type="InterPro" id="IPR033887">
    <property type="entry name" value="PTS_IIA_man"/>
</dbReference>
<evidence type="ECO:0000256" key="1">
    <source>
        <dbReference type="ARBA" id="ARBA00022679"/>
    </source>
</evidence>
<dbReference type="PROSITE" id="PS50045">
    <property type="entry name" value="SIGMA54_INTERACT_4"/>
    <property type="match status" value="1"/>
</dbReference>
<keyword evidence="2" id="KW-0547">Nucleotide-binding</keyword>
<dbReference type="SMART" id="SM00382">
    <property type="entry name" value="AAA"/>
    <property type="match status" value="1"/>
</dbReference>
<organism evidence="9 10">
    <name type="scientific">Clostridium omnivorum</name>
    <dbReference type="NCBI Taxonomy" id="1604902"/>
    <lineage>
        <taxon>Bacteria</taxon>
        <taxon>Bacillati</taxon>
        <taxon>Bacillota</taxon>
        <taxon>Clostridia</taxon>
        <taxon>Eubacteriales</taxon>
        <taxon>Clostridiaceae</taxon>
        <taxon>Clostridium</taxon>
    </lineage>
</organism>
<dbReference type="PROSITE" id="PS51372">
    <property type="entry name" value="PRD_2"/>
    <property type="match status" value="2"/>
</dbReference>
<dbReference type="Gene3D" id="3.40.50.300">
    <property type="entry name" value="P-loop containing nucleotide triphosphate hydrolases"/>
    <property type="match status" value="1"/>
</dbReference>
<dbReference type="CDD" id="cd00006">
    <property type="entry name" value="PTS_IIA_man"/>
    <property type="match status" value="1"/>
</dbReference>
<dbReference type="EMBL" id="BRXR01000001">
    <property type="protein sequence ID" value="GLC32027.1"/>
    <property type="molecule type" value="Genomic_DNA"/>
</dbReference>
<name>A0ABQ5NA22_9CLOT</name>
<dbReference type="PROSITE" id="PS00675">
    <property type="entry name" value="SIGMA54_INTERACT_1"/>
    <property type="match status" value="1"/>
</dbReference>
<dbReference type="InterPro" id="IPR004701">
    <property type="entry name" value="PTS_EIIA_man-typ"/>
</dbReference>
<keyword evidence="4" id="KW-0067">ATP-binding</keyword>
<dbReference type="SUPFAM" id="SSF53062">
    <property type="entry name" value="PTS system fructose IIA component-like"/>
    <property type="match status" value="1"/>
</dbReference>
<feature type="domain" description="PTS EIIA type-4" evidence="7">
    <location>
        <begin position="541"/>
        <end position="680"/>
    </location>
</feature>
<dbReference type="RefSeq" id="WP_264851339.1">
    <property type="nucleotide sequence ID" value="NZ_BRXR01000001.1"/>
</dbReference>
<evidence type="ECO:0000259" key="6">
    <source>
        <dbReference type="PROSITE" id="PS50045"/>
    </source>
</evidence>
<keyword evidence="10" id="KW-1185">Reference proteome</keyword>
<dbReference type="PANTHER" id="PTHR32071">
    <property type="entry name" value="TRANSCRIPTIONAL REGULATORY PROTEIN"/>
    <property type="match status" value="1"/>
</dbReference>
<evidence type="ECO:0000313" key="10">
    <source>
        <dbReference type="Proteomes" id="UP001208567"/>
    </source>
</evidence>
<dbReference type="Gene3D" id="3.40.50.510">
    <property type="entry name" value="Phosphotransferase system, mannose-type IIA component"/>
    <property type="match status" value="1"/>
</dbReference>